<sequence length="287" mass="32594">MVSQQKILYVNDLYSKLSNSKVIGIANIMDIPTNSLQVIRKKLKEMGIDVKVVKKNLFVKALERINDPNIKKMIDIIEENKRITVLLILPKEEINPFLLNKILEENKSYRSAKEGDILEEDVIIRAGPTNLTPGPVLTELKKYNIKTKVENGKIVITEDTVVAKKGQKVDSGLVSLLQKFNITPIPVKIKLLLVYDGKTLYTYDILSTPLEEYINQLRSGFRKAILLAVEISFPTKENIKILLTKAYQNLVKLSLNTGIPTKDTIEELLKIANRRSITLKEKLNIKE</sequence>
<dbReference type="InterPro" id="IPR043164">
    <property type="entry name" value="Ribosomal_uL10-like_insert_sf"/>
</dbReference>
<dbReference type="Proteomes" id="UP000245509">
    <property type="component" value="Unassembled WGS sequence"/>
</dbReference>
<reference evidence="5" key="4">
    <citation type="submission" date="2021-11" db="EMBL/GenBank/DDBJ databases">
        <authorList>
            <person name="Munson-Mcgee J."/>
            <person name="Field E."/>
            <person name="Bateson M."/>
            <person name="Rooney C."/>
            <person name="Stepanauskas R."/>
            <person name="Young M."/>
        </authorList>
    </citation>
    <scope>NUCLEOTIDE SEQUENCE</scope>
    <source>
        <strain evidence="5">SCGC AB-777_F03</strain>
    </source>
</reference>
<dbReference type="GO" id="GO:0070180">
    <property type="term" value="F:large ribosomal subunit rRNA binding"/>
    <property type="evidence" value="ECO:0007669"/>
    <property type="project" value="TreeGrafter"/>
</dbReference>
<evidence type="ECO:0000313" key="6">
    <source>
        <dbReference type="EMBL" id="PVU68772.1"/>
    </source>
</evidence>
<gene>
    <name evidence="6" type="primary">rplJ</name>
    <name evidence="5" type="ORF">DDW03_001195</name>
    <name evidence="6" type="ORF">DDW03_00970</name>
</gene>
<organism evidence="6">
    <name type="scientific">Nanobsidianus stetteri</name>
    <dbReference type="NCBI Taxonomy" id="1294122"/>
    <lineage>
        <taxon>Archaea</taxon>
        <taxon>Nanobdellota</taxon>
        <taxon>Candidatus Nanoarchaeia</taxon>
        <taxon>Nanoarchaeales</taxon>
        <taxon>Nanopusillaceae</taxon>
        <taxon>Candidatus Nanobsidianus</taxon>
    </lineage>
</organism>
<dbReference type="RefSeq" id="WP_228615243.1">
    <property type="nucleotide sequence ID" value="NZ_QEFP02000006.1"/>
</dbReference>
<evidence type="ECO:0000256" key="3">
    <source>
        <dbReference type="ARBA" id="ARBA00023274"/>
    </source>
</evidence>
<evidence type="ECO:0000259" key="4">
    <source>
        <dbReference type="Pfam" id="PF17777"/>
    </source>
</evidence>
<dbReference type="EMBL" id="QEFP01000003">
    <property type="protein sequence ID" value="PVU68772.1"/>
    <property type="molecule type" value="Genomic_DNA"/>
</dbReference>
<feature type="domain" description="Large ribosomal subunit protein uL10-like insertion" evidence="4">
    <location>
        <begin position="112"/>
        <end position="182"/>
    </location>
</feature>
<dbReference type="PANTHER" id="PTHR45699">
    <property type="entry name" value="60S ACIDIC RIBOSOMAL PROTEIN P0"/>
    <property type="match status" value="1"/>
</dbReference>
<dbReference type="EMBL" id="QEFP02000006">
    <property type="protein sequence ID" value="MCC5447015.1"/>
    <property type="molecule type" value="Genomic_DNA"/>
</dbReference>
<dbReference type="GO" id="GO:0022625">
    <property type="term" value="C:cytosolic large ribosomal subunit"/>
    <property type="evidence" value="ECO:0007669"/>
    <property type="project" value="TreeGrafter"/>
</dbReference>
<dbReference type="GO" id="GO:0002181">
    <property type="term" value="P:cytoplasmic translation"/>
    <property type="evidence" value="ECO:0007669"/>
    <property type="project" value="TreeGrafter"/>
</dbReference>
<proteinExistence type="inferred from homology"/>
<protein>
    <submittedName>
        <fullName evidence="6">50S ribosomal protein L10</fullName>
    </submittedName>
</protein>
<dbReference type="InterPro" id="IPR001790">
    <property type="entry name" value="Ribosomal_uL10"/>
</dbReference>
<dbReference type="Gene3D" id="3.90.105.20">
    <property type="match status" value="1"/>
</dbReference>
<dbReference type="InterPro" id="IPR043141">
    <property type="entry name" value="Ribosomal_uL10-like_sf"/>
</dbReference>
<comment type="caution">
    <text evidence="6">The sequence shown here is derived from an EMBL/GenBank/DDBJ whole genome shotgun (WGS) entry which is preliminary data.</text>
</comment>
<reference evidence="5" key="3">
    <citation type="submission" date="2017-05" db="EMBL/GenBank/DDBJ databases">
        <authorList>
            <person name="Munson-Mcgee J.H."/>
        </authorList>
    </citation>
    <scope>NUCLEOTIDE SEQUENCE</scope>
    <source>
        <strain evidence="5">SCGC AB-777_F03</strain>
    </source>
</reference>
<dbReference type="AlphaFoldDB" id="A0A2T9WLS5"/>
<name>A0A2T9WLS5_NANST</name>
<reference evidence="6" key="1">
    <citation type="journal article" date="2015" name="Appl. Environ. Microbiol.">
        <title>Nanoarchaeota, Their Sulfolobales Host, and Nanoarchaeota Virus Distribution across Yellowstone National Park Hot Springs.</title>
        <authorList>
            <person name="Munson-McGee J.H."/>
            <person name="Field E.K."/>
            <person name="Bateson M."/>
            <person name="Rooney C."/>
            <person name="Stepanauskas R."/>
            <person name="Young M.J."/>
        </authorList>
    </citation>
    <scope>NUCLEOTIDE SEQUENCE [LARGE SCALE GENOMIC DNA]</scope>
    <source>
        <strain evidence="6">SCGC AB-777_F03</strain>
    </source>
</reference>
<dbReference type="Gene3D" id="6.10.140.760">
    <property type="match status" value="1"/>
</dbReference>
<evidence type="ECO:0000256" key="1">
    <source>
        <dbReference type="ARBA" id="ARBA00008889"/>
    </source>
</evidence>
<comment type="similarity">
    <text evidence="1">Belongs to the universal ribosomal protein uL10 family.</text>
</comment>
<evidence type="ECO:0000256" key="2">
    <source>
        <dbReference type="ARBA" id="ARBA00022980"/>
    </source>
</evidence>
<dbReference type="InterPro" id="IPR040637">
    <property type="entry name" value="Ribosomal_uL10-like_insert"/>
</dbReference>
<reference evidence="6" key="2">
    <citation type="submission" date="2017-05" db="EMBL/GenBank/DDBJ databases">
        <authorList>
            <person name="Song R."/>
            <person name="Chenine A.L."/>
            <person name="Ruprecht R.M."/>
        </authorList>
    </citation>
    <scope>NUCLEOTIDE SEQUENCE</scope>
    <source>
        <strain evidence="6">SCGC AB-777_F03</strain>
    </source>
</reference>
<dbReference type="SUPFAM" id="SSF160369">
    <property type="entry name" value="Ribosomal protein L10-like"/>
    <property type="match status" value="1"/>
</dbReference>
<evidence type="ECO:0000313" key="5">
    <source>
        <dbReference type="EMBL" id="MCC5447015.1"/>
    </source>
</evidence>
<dbReference type="Pfam" id="PF17777">
    <property type="entry name" value="RL10P_insert"/>
    <property type="match status" value="1"/>
</dbReference>
<keyword evidence="2 6" id="KW-0689">Ribosomal protein</keyword>
<dbReference type="InterPro" id="IPR050323">
    <property type="entry name" value="Ribosomal_protein_uL10"/>
</dbReference>
<dbReference type="Pfam" id="PF00466">
    <property type="entry name" value="Ribosomal_L10"/>
    <property type="match status" value="1"/>
</dbReference>
<dbReference type="PANTHER" id="PTHR45699:SF3">
    <property type="entry name" value="LARGE RIBOSOMAL SUBUNIT PROTEIN UL10"/>
    <property type="match status" value="1"/>
</dbReference>
<accession>A0A2T9WLS5</accession>
<dbReference type="GO" id="GO:0000027">
    <property type="term" value="P:ribosomal large subunit assembly"/>
    <property type="evidence" value="ECO:0007669"/>
    <property type="project" value="TreeGrafter"/>
</dbReference>
<dbReference type="Gene3D" id="3.30.70.1730">
    <property type="match status" value="1"/>
</dbReference>
<keyword evidence="3" id="KW-0687">Ribonucleoprotein</keyword>
<dbReference type="GO" id="GO:0003735">
    <property type="term" value="F:structural constituent of ribosome"/>
    <property type="evidence" value="ECO:0007669"/>
    <property type="project" value="TreeGrafter"/>
</dbReference>